<keyword evidence="1" id="KW-0472">Membrane</keyword>
<proteinExistence type="predicted"/>
<keyword evidence="1" id="KW-0812">Transmembrane</keyword>
<feature type="transmembrane region" description="Helical" evidence="1">
    <location>
        <begin position="42"/>
        <end position="70"/>
    </location>
</feature>
<name>A0A6A4HD94_9AGAR</name>
<evidence type="ECO:0000313" key="3">
    <source>
        <dbReference type="Proteomes" id="UP000799118"/>
    </source>
</evidence>
<gene>
    <name evidence="2" type="ORF">BT96DRAFT_1022038</name>
</gene>
<keyword evidence="3" id="KW-1185">Reference proteome</keyword>
<dbReference type="EMBL" id="ML769535">
    <property type="protein sequence ID" value="KAE9395207.1"/>
    <property type="molecule type" value="Genomic_DNA"/>
</dbReference>
<protein>
    <submittedName>
        <fullName evidence="2">Uncharacterized protein</fullName>
    </submittedName>
</protein>
<organism evidence="2 3">
    <name type="scientific">Gymnopus androsaceus JB14</name>
    <dbReference type="NCBI Taxonomy" id="1447944"/>
    <lineage>
        <taxon>Eukaryota</taxon>
        <taxon>Fungi</taxon>
        <taxon>Dikarya</taxon>
        <taxon>Basidiomycota</taxon>
        <taxon>Agaricomycotina</taxon>
        <taxon>Agaricomycetes</taxon>
        <taxon>Agaricomycetidae</taxon>
        <taxon>Agaricales</taxon>
        <taxon>Marasmiineae</taxon>
        <taxon>Omphalotaceae</taxon>
        <taxon>Gymnopus</taxon>
    </lineage>
</organism>
<keyword evidence="1" id="KW-1133">Transmembrane helix</keyword>
<dbReference type="AlphaFoldDB" id="A0A6A4HD94"/>
<evidence type="ECO:0000313" key="2">
    <source>
        <dbReference type="EMBL" id="KAE9395207.1"/>
    </source>
</evidence>
<dbReference type="Proteomes" id="UP000799118">
    <property type="component" value="Unassembled WGS sequence"/>
</dbReference>
<reference evidence="2" key="1">
    <citation type="journal article" date="2019" name="Environ. Microbiol.">
        <title>Fungal ecological strategies reflected in gene transcription - a case study of two litter decomposers.</title>
        <authorList>
            <person name="Barbi F."/>
            <person name="Kohler A."/>
            <person name="Barry K."/>
            <person name="Baskaran P."/>
            <person name="Daum C."/>
            <person name="Fauchery L."/>
            <person name="Ihrmark K."/>
            <person name="Kuo A."/>
            <person name="LaButti K."/>
            <person name="Lipzen A."/>
            <person name="Morin E."/>
            <person name="Grigoriev I.V."/>
            <person name="Henrissat B."/>
            <person name="Lindahl B."/>
            <person name="Martin F."/>
        </authorList>
    </citation>
    <scope>NUCLEOTIDE SEQUENCE</scope>
    <source>
        <strain evidence="2">JB14</strain>
    </source>
</reference>
<evidence type="ECO:0000256" key="1">
    <source>
        <dbReference type="SAM" id="Phobius"/>
    </source>
</evidence>
<accession>A0A6A4HD94</accession>
<sequence length="75" mass="8116">MPVLLGGFILTPLRVVKPELASRLCMSSLLAANNTNGSRGHILWVFCPRTILVLALVPILSLSPPALTLVPLWRS</sequence>